<proteinExistence type="predicted"/>
<name>A0A2P2BR18_9FIRM</name>
<dbReference type="PANTHER" id="PTHR30404:SF0">
    <property type="entry name" value="N-ACETYLMURAMOYL-L-ALANINE AMIDASE AMIC"/>
    <property type="match status" value="1"/>
</dbReference>
<evidence type="ECO:0000313" key="6">
    <source>
        <dbReference type="Proteomes" id="UP000245695"/>
    </source>
</evidence>
<evidence type="ECO:0000256" key="3">
    <source>
        <dbReference type="SAM" id="SignalP"/>
    </source>
</evidence>
<dbReference type="GO" id="GO:0071555">
    <property type="term" value="P:cell wall organization"/>
    <property type="evidence" value="ECO:0007669"/>
    <property type="project" value="UniProtKB-KW"/>
</dbReference>
<dbReference type="PROSITE" id="PS51781">
    <property type="entry name" value="SH3B"/>
    <property type="match status" value="1"/>
</dbReference>
<feature type="signal peptide" evidence="3">
    <location>
        <begin position="1"/>
        <end position="28"/>
    </location>
</feature>
<dbReference type="EMBL" id="LN650648">
    <property type="protein sequence ID" value="CEI72810.1"/>
    <property type="molecule type" value="Genomic_DNA"/>
</dbReference>
<reference evidence="5 6" key="1">
    <citation type="submission" date="2014-09" db="EMBL/GenBank/DDBJ databases">
        <authorList>
            <person name="Hornung B.V."/>
        </authorList>
    </citation>
    <scope>NUCLEOTIDE SEQUENCE [LARGE SCALE GENOMIC DNA]</scope>
    <source>
        <strain evidence="5 6">FRIFI</strain>
    </source>
</reference>
<dbReference type="SMART" id="SM00646">
    <property type="entry name" value="Ami_3"/>
    <property type="match status" value="1"/>
</dbReference>
<evidence type="ECO:0000259" key="4">
    <source>
        <dbReference type="PROSITE" id="PS51781"/>
    </source>
</evidence>
<accession>A0A2P2BR18</accession>
<dbReference type="Pfam" id="PF08239">
    <property type="entry name" value="SH3_3"/>
    <property type="match status" value="1"/>
</dbReference>
<dbReference type="Proteomes" id="UP000245695">
    <property type="component" value="Chromosome 1"/>
</dbReference>
<dbReference type="AlphaFoldDB" id="A0A2P2BR18"/>
<sequence length="268" mass="30101">MSIKHMRKPIIALLLSLSFMSNMTISNAQSYKVFIDAGHGGKDNGSSYGARIEDNLNLQIAEKVEKLLREEGIYVETTRNKDEYVSLSKRTKKSNLSNSDLFISIHQNTSESKSANGIETYYYDKTNKGLANIFQSNLLNSTKANDRGVKKGNLQVLRDNNKPSILIECGFISNDNEGFKLSTKAYQEKIANGIVNSVKEFFNIKGSFSNIKTVLNDNVKVRAERGTLFAPIGYLQKGDKVKIVDTKHDWHKIKFGNTYGYVSSVYVK</sequence>
<feature type="domain" description="SH3b" evidence="4">
    <location>
        <begin position="209"/>
        <end position="268"/>
    </location>
</feature>
<gene>
    <name evidence="5" type="ORF">FRIFI_1274</name>
</gene>
<dbReference type="SUPFAM" id="SSF53187">
    <property type="entry name" value="Zn-dependent exopeptidases"/>
    <property type="match status" value="1"/>
</dbReference>
<organism evidence="5 6">
    <name type="scientific">Romboutsia hominis</name>
    <dbReference type="NCBI Taxonomy" id="1507512"/>
    <lineage>
        <taxon>Bacteria</taxon>
        <taxon>Bacillati</taxon>
        <taxon>Bacillota</taxon>
        <taxon>Clostridia</taxon>
        <taxon>Peptostreptococcales</taxon>
        <taxon>Peptostreptococcaceae</taxon>
        <taxon>Romboutsia</taxon>
    </lineage>
</organism>
<dbReference type="GO" id="GO:0009253">
    <property type="term" value="P:peptidoglycan catabolic process"/>
    <property type="evidence" value="ECO:0007669"/>
    <property type="project" value="InterPro"/>
</dbReference>
<dbReference type="SMART" id="SM00287">
    <property type="entry name" value="SH3b"/>
    <property type="match status" value="1"/>
</dbReference>
<dbReference type="PANTHER" id="PTHR30404">
    <property type="entry name" value="N-ACETYLMURAMOYL-L-ALANINE AMIDASE"/>
    <property type="match status" value="1"/>
</dbReference>
<dbReference type="Pfam" id="PF01520">
    <property type="entry name" value="Amidase_3"/>
    <property type="match status" value="1"/>
</dbReference>
<dbReference type="RefSeq" id="WP_166505367.1">
    <property type="nucleotide sequence ID" value="NZ_JAKNTL010000007.1"/>
</dbReference>
<keyword evidence="2" id="KW-0961">Cell wall biogenesis/degradation</keyword>
<dbReference type="InterPro" id="IPR002508">
    <property type="entry name" value="MurNAc-LAA_cat"/>
</dbReference>
<evidence type="ECO:0000256" key="1">
    <source>
        <dbReference type="ARBA" id="ARBA00022801"/>
    </source>
</evidence>
<protein>
    <submittedName>
        <fullName evidence="5">N-acetylmuramoyl-L-alanine amidase</fullName>
    </submittedName>
</protein>
<dbReference type="CDD" id="cd02696">
    <property type="entry name" value="MurNAc-LAA"/>
    <property type="match status" value="1"/>
</dbReference>
<keyword evidence="1" id="KW-0378">Hydrolase</keyword>
<keyword evidence="3" id="KW-0732">Signal</keyword>
<dbReference type="GO" id="GO:0030288">
    <property type="term" value="C:outer membrane-bounded periplasmic space"/>
    <property type="evidence" value="ECO:0007669"/>
    <property type="project" value="TreeGrafter"/>
</dbReference>
<dbReference type="InterPro" id="IPR003646">
    <property type="entry name" value="SH3-like_bac-type"/>
</dbReference>
<dbReference type="GO" id="GO:0008745">
    <property type="term" value="F:N-acetylmuramoyl-L-alanine amidase activity"/>
    <property type="evidence" value="ECO:0007669"/>
    <property type="project" value="InterPro"/>
</dbReference>
<dbReference type="Gene3D" id="3.40.630.40">
    <property type="entry name" value="Zn-dependent exopeptidases"/>
    <property type="match status" value="1"/>
</dbReference>
<feature type="chain" id="PRO_5015186944" evidence="3">
    <location>
        <begin position="29"/>
        <end position="268"/>
    </location>
</feature>
<evidence type="ECO:0000256" key="2">
    <source>
        <dbReference type="ARBA" id="ARBA00023316"/>
    </source>
</evidence>
<dbReference type="InterPro" id="IPR050695">
    <property type="entry name" value="N-acetylmuramoyl_amidase_3"/>
</dbReference>
<keyword evidence="6" id="KW-1185">Reference proteome</keyword>
<dbReference type="Gene3D" id="2.30.30.40">
    <property type="entry name" value="SH3 Domains"/>
    <property type="match status" value="1"/>
</dbReference>
<evidence type="ECO:0000313" key="5">
    <source>
        <dbReference type="EMBL" id="CEI72810.1"/>
    </source>
</evidence>
<dbReference type="KEGG" id="rhom:FRIFI_1274"/>